<evidence type="ECO:0000256" key="1">
    <source>
        <dbReference type="SAM" id="MobiDB-lite"/>
    </source>
</evidence>
<keyword evidence="4" id="KW-1185">Reference proteome</keyword>
<proteinExistence type="predicted"/>
<feature type="transmembrane region" description="Helical" evidence="2">
    <location>
        <begin position="73"/>
        <end position="93"/>
    </location>
</feature>
<feature type="region of interest" description="Disordered" evidence="1">
    <location>
        <begin position="236"/>
        <end position="255"/>
    </location>
</feature>
<comment type="caution">
    <text evidence="3">The sequence shown here is derived from an EMBL/GenBank/DDBJ whole genome shotgun (WGS) entry which is preliminary data.</text>
</comment>
<reference evidence="3" key="1">
    <citation type="submission" date="2018-04" db="EMBL/GenBank/DDBJ databases">
        <title>Draft genome sequence of the Candidatus Spirobacillus cienkowskii, a pathogen of freshwater Daphnia species, reconstructed from hemolymph metagenomic reads.</title>
        <authorList>
            <person name="Bresciani L."/>
            <person name="Lemos L.N."/>
            <person name="Wale N."/>
            <person name="Lin J.Y."/>
            <person name="Fernandes G.R."/>
            <person name="Duffy M.A."/>
            <person name="Rodrigues J.M."/>
        </authorList>
    </citation>
    <scope>NUCLEOTIDE SEQUENCE [LARGE SCALE GENOMIC DNA]</scope>
    <source>
        <strain evidence="3">Binning01</strain>
    </source>
</reference>
<sequence length="255" mass="31122">MLPSSLSEINSDWFYYFKIIIFFIVFTCLILLFHSLFKKFLVKTRIINFCFLIFFMIAYFFQNQGLYKFTSFIFYTVLIILFQFIITKFFAFIKNSIQKFKLILFKTPKPKFNKFGTPHILTSFGLKVRSKSEVFIAEKLYEQKITFFYEKPLTADGKTYYPDFTIYHGKKTYYWEHFGLLSDKTYYQKTEIKLKWYKKNFPNKLVWTKESPQLLLEIEKELEKITKTKPQNRYRRFLSRQPHGKKEHESQTRHI</sequence>
<gene>
    <name evidence="3" type="ORF">DCC88_07130</name>
</gene>
<dbReference type="Proteomes" id="UP000253934">
    <property type="component" value="Unassembled WGS sequence"/>
</dbReference>
<feature type="compositionally biased region" description="Basic and acidic residues" evidence="1">
    <location>
        <begin position="244"/>
        <end position="255"/>
    </location>
</feature>
<protein>
    <submittedName>
        <fullName evidence="3">Uncharacterized protein</fullName>
    </submittedName>
</protein>
<keyword evidence="2" id="KW-1133">Transmembrane helix</keyword>
<evidence type="ECO:0000313" key="4">
    <source>
        <dbReference type="Proteomes" id="UP000253934"/>
    </source>
</evidence>
<feature type="transmembrane region" description="Helical" evidence="2">
    <location>
        <begin position="45"/>
        <end position="61"/>
    </location>
</feature>
<dbReference type="AlphaFoldDB" id="A0A369KQF5"/>
<organism evidence="3 4">
    <name type="scientific">Spirobacillus cienkowskii</name>
    <dbReference type="NCBI Taxonomy" id="495820"/>
    <lineage>
        <taxon>Bacteria</taxon>
        <taxon>Pseudomonadati</taxon>
        <taxon>Bdellovibrionota</taxon>
        <taxon>Oligoflexia</taxon>
        <taxon>Silvanigrellales</taxon>
        <taxon>Spirobacillus</taxon>
    </lineage>
</organism>
<keyword evidence="2" id="KW-0472">Membrane</keyword>
<feature type="transmembrane region" description="Helical" evidence="2">
    <location>
        <begin position="13"/>
        <end position="33"/>
    </location>
</feature>
<evidence type="ECO:0000256" key="2">
    <source>
        <dbReference type="SAM" id="Phobius"/>
    </source>
</evidence>
<keyword evidence="2" id="KW-0812">Transmembrane</keyword>
<accession>A0A369KQF5</accession>
<evidence type="ECO:0000313" key="3">
    <source>
        <dbReference type="EMBL" id="RDB36058.1"/>
    </source>
</evidence>
<dbReference type="Gene3D" id="3.40.91.30">
    <property type="match status" value="1"/>
</dbReference>
<name>A0A369KQF5_9BACT</name>
<dbReference type="EMBL" id="QOVW01000068">
    <property type="protein sequence ID" value="RDB36058.1"/>
    <property type="molecule type" value="Genomic_DNA"/>
</dbReference>